<name>A0A8J6E711_9EUKA</name>
<dbReference type="PANTHER" id="PTHR13720">
    <property type="entry name" value="WD-40 REPEAT PROTEIN"/>
    <property type="match status" value="1"/>
</dbReference>
<keyword evidence="2 6" id="KW-0853">WD repeat</keyword>
<dbReference type="Pfam" id="PF00400">
    <property type="entry name" value="WD40"/>
    <property type="match status" value="2"/>
</dbReference>
<evidence type="ECO:0000313" key="7">
    <source>
        <dbReference type="EMBL" id="KAG9390160.1"/>
    </source>
</evidence>
<proteinExistence type="predicted"/>
<dbReference type="PANTHER" id="PTHR13720:SF13">
    <property type="entry name" value="CILIA- AND FLAGELLA-ASSOCIATED PROTEIN 251"/>
    <property type="match status" value="1"/>
</dbReference>
<dbReference type="InterPro" id="IPR015943">
    <property type="entry name" value="WD40/YVTN_repeat-like_dom_sf"/>
</dbReference>
<accession>A0A8J6E711</accession>
<keyword evidence="3" id="KW-0677">Repeat</keyword>
<dbReference type="InterPro" id="IPR001680">
    <property type="entry name" value="WD40_rpt"/>
</dbReference>
<evidence type="ECO:0000256" key="3">
    <source>
        <dbReference type="ARBA" id="ARBA00022737"/>
    </source>
</evidence>
<protein>
    <recommendedName>
        <fullName evidence="5">Cilia- and flagella-associated protein 251</fullName>
    </recommendedName>
</protein>
<dbReference type="Gene3D" id="2.130.10.10">
    <property type="entry name" value="YVTN repeat-like/Quinoprotein amine dehydrogenase"/>
    <property type="match status" value="2"/>
</dbReference>
<evidence type="ECO:0000313" key="8">
    <source>
        <dbReference type="Proteomes" id="UP000717585"/>
    </source>
</evidence>
<comment type="caution">
    <text evidence="7">The sequence shown here is derived from an EMBL/GenBank/DDBJ whole genome shotgun (WGS) entry which is preliminary data.</text>
</comment>
<evidence type="ECO:0000256" key="2">
    <source>
        <dbReference type="ARBA" id="ARBA00022574"/>
    </source>
</evidence>
<dbReference type="PROSITE" id="PS50082">
    <property type="entry name" value="WD_REPEATS_2"/>
    <property type="match status" value="1"/>
</dbReference>
<evidence type="ECO:0000256" key="1">
    <source>
        <dbReference type="ARBA" id="ARBA00004138"/>
    </source>
</evidence>
<dbReference type="GO" id="GO:0031514">
    <property type="term" value="C:motile cilium"/>
    <property type="evidence" value="ECO:0007669"/>
    <property type="project" value="TreeGrafter"/>
</dbReference>
<gene>
    <name evidence="7" type="ORF">J8273_8200</name>
</gene>
<keyword evidence="4" id="KW-0966">Cell projection</keyword>
<dbReference type="SMART" id="SM00320">
    <property type="entry name" value="WD40"/>
    <property type="match status" value="7"/>
</dbReference>
<evidence type="ECO:0000256" key="5">
    <source>
        <dbReference type="ARBA" id="ARBA00040994"/>
    </source>
</evidence>
<feature type="repeat" description="WD" evidence="6">
    <location>
        <begin position="48"/>
        <end position="82"/>
    </location>
</feature>
<dbReference type="EMBL" id="JAHDYR010000066">
    <property type="protein sequence ID" value="KAG9390160.1"/>
    <property type="molecule type" value="Genomic_DNA"/>
</dbReference>
<keyword evidence="8" id="KW-1185">Reference proteome</keyword>
<evidence type="ECO:0000256" key="4">
    <source>
        <dbReference type="ARBA" id="ARBA00023273"/>
    </source>
</evidence>
<dbReference type="OrthoDB" id="4899631at2759"/>
<reference evidence="7" key="1">
    <citation type="submission" date="2021-05" db="EMBL/GenBank/DDBJ databases">
        <title>A free-living protist that lacks canonical eukaryotic 1 DNA replication and segregation systems.</title>
        <authorList>
            <person name="Salas-Leiva D.E."/>
            <person name="Tromer E.C."/>
            <person name="Curtis B.A."/>
            <person name="Jerlstrom-Hultqvist J."/>
            <person name="Kolisko M."/>
            <person name="Yi Z."/>
            <person name="Salas-Leiva J.S."/>
            <person name="Gallot-Lavallee L."/>
            <person name="Kops G.J.P.L."/>
            <person name="Archibald J.M."/>
            <person name="Simpson A.G.B."/>
            <person name="Roger A.J."/>
        </authorList>
    </citation>
    <scope>NUCLEOTIDE SEQUENCE</scope>
    <source>
        <strain evidence="7">BICM</strain>
    </source>
</reference>
<comment type="subcellular location">
    <subcellularLocation>
        <location evidence="1">Cell projection</location>
        <location evidence="1">Cilium</location>
    </subcellularLocation>
</comment>
<sequence>MQTSACIGFSLESAQVANLTDSERSSILYIASNTVVYHDVVKEKQYVLQGHTNKITSLRISPDRRNAVSADAGPDPLIVVWDTYELVPKRTYFSPFPDRVGVKCLDVSADGEFIVAISDSTPQYLAVFRWTDEKTNSDAAAMVDEERPIAMLQIEETNEPMTYVAFDRADHSRVLTNGQTSVVFWLMEPNPDFDPESTEPQAPFMFTYHVPEAMTGPHKLTNSTFTTTPPDPLSNKAETIEAVSATTTGALVQWLWDGTDYPLGMRKEKVVTGIHDQAPRAINQVTAGDNWLATAGADGCVRVFDFKFKSLASYESINSGPITALSFAKLDTELEDDEAVLDGTAIRLPGFIGSTTHGEIIELKLDESSDLPLDGSGVHGIIKGFSAPITCMTARENTYEAYVGSQDGRFRIVSLNDRSFVREHRFQETVTGTDIVKQQVHIPITPLCVATHPTGELIAVGLQNGTLSLMNPTTLAELSTYTHSTPAITKAVFSPCGRVLATIDDSRCVSLYREDPTKKKPALDADGHMMNTNHWQFVGKCRAHTSAIVDMAFIPPPTDDEVTAFGYTEKPGLRLASIGLDRHLSVIEVERSSVTSGLLLSTHMIIEDGVAPAFIQYLPANPRAFHSTPDGPQLAMTSEGRPIPVCSDNRPALIIGTRDHKLRLRDAQTYEIMRTAIGPTFGLSMDGLLPIPLGEDQTPAMESIQHSGITMPDLALTLPASAHEGQYYLYKTPEKVIGLVRSPFDGDPNRAIGMIAHCGEITDIALTFDGQYALACGRNDGVLTAWSVDLADFNNTVDATPKGIEPFIDLIDGGREGTFFNDLQDYFVYAQLRHQGEDYSLARNPTGRIPVSTVPDLERALGFYPSEFDIKALEAEIASHTTRAALAAGRPPVTLAMAEVDLNAFIRLFVNHRPLAPLDMSDIASAFEKLGAERLTGLLDRGLLADKIAETGDKMTELEFARCVAALVGDSVGDAEAYLDSVLGGQVAATDFAARILGFDGPSK</sequence>
<evidence type="ECO:0000256" key="6">
    <source>
        <dbReference type="PROSITE-ProRule" id="PRU00221"/>
    </source>
</evidence>
<dbReference type="AlphaFoldDB" id="A0A8J6E711"/>
<organism evidence="7 8">
    <name type="scientific">Carpediemonas membranifera</name>
    <dbReference type="NCBI Taxonomy" id="201153"/>
    <lineage>
        <taxon>Eukaryota</taxon>
        <taxon>Metamonada</taxon>
        <taxon>Carpediemonas-like organisms</taxon>
        <taxon>Carpediemonas</taxon>
    </lineage>
</organism>
<dbReference type="SUPFAM" id="SSF50978">
    <property type="entry name" value="WD40 repeat-like"/>
    <property type="match status" value="2"/>
</dbReference>
<dbReference type="InterPro" id="IPR050630">
    <property type="entry name" value="WD_repeat_EMAP"/>
</dbReference>
<dbReference type="Proteomes" id="UP000717585">
    <property type="component" value="Unassembled WGS sequence"/>
</dbReference>
<dbReference type="InterPro" id="IPR036322">
    <property type="entry name" value="WD40_repeat_dom_sf"/>
</dbReference>